<accession>A0ABV9GPZ4</accession>
<feature type="transmembrane region" description="Helical" evidence="1">
    <location>
        <begin position="324"/>
        <end position="348"/>
    </location>
</feature>
<feature type="transmembrane region" description="Helical" evidence="1">
    <location>
        <begin position="168"/>
        <end position="190"/>
    </location>
</feature>
<comment type="caution">
    <text evidence="2">The sequence shown here is derived from an EMBL/GenBank/DDBJ whole genome shotgun (WGS) entry which is preliminary data.</text>
</comment>
<keyword evidence="1" id="KW-0812">Transmembrane</keyword>
<protein>
    <submittedName>
        <fullName evidence="2">EpsG family protein</fullName>
    </submittedName>
</protein>
<feature type="transmembrane region" description="Helical" evidence="1">
    <location>
        <begin position="299"/>
        <end position="317"/>
    </location>
</feature>
<feature type="transmembrane region" description="Helical" evidence="1">
    <location>
        <begin position="273"/>
        <end position="293"/>
    </location>
</feature>
<reference evidence="3" key="1">
    <citation type="journal article" date="2019" name="Int. J. Syst. Evol. Microbiol.">
        <title>The Global Catalogue of Microorganisms (GCM) 10K type strain sequencing project: providing services to taxonomists for standard genome sequencing and annotation.</title>
        <authorList>
            <consortium name="The Broad Institute Genomics Platform"/>
            <consortium name="The Broad Institute Genome Sequencing Center for Infectious Disease"/>
            <person name="Wu L."/>
            <person name="Ma J."/>
        </authorList>
    </citation>
    <scope>NUCLEOTIDE SEQUENCE [LARGE SCALE GENOMIC DNA]</scope>
    <source>
        <strain evidence="3">CGMCC 1.16306</strain>
    </source>
</reference>
<name>A0ABV9GPZ4_9BACL</name>
<dbReference type="Pfam" id="PF14897">
    <property type="entry name" value="EpsG"/>
    <property type="match status" value="1"/>
</dbReference>
<dbReference type="EMBL" id="JBHSFW010000015">
    <property type="protein sequence ID" value="MFC4620072.1"/>
    <property type="molecule type" value="Genomic_DNA"/>
</dbReference>
<keyword evidence="1" id="KW-1133">Transmembrane helix</keyword>
<dbReference type="InterPro" id="IPR049458">
    <property type="entry name" value="EpsG-like"/>
</dbReference>
<organism evidence="2 3">
    <name type="scientific">Camelliibacillus cellulosilyticus</name>
    <dbReference type="NCBI Taxonomy" id="2174486"/>
    <lineage>
        <taxon>Bacteria</taxon>
        <taxon>Bacillati</taxon>
        <taxon>Bacillota</taxon>
        <taxon>Bacilli</taxon>
        <taxon>Bacillales</taxon>
        <taxon>Sporolactobacillaceae</taxon>
        <taxon>Camelliibacillus</taxon>
    </lineage>
</organism>
<feature type="transmembrane region" description="Helical" evidence="1">
    <location>
        <begin position="202"/>
        <end position="223"/>
    </location>
</feature>
<feature type="transmembrane region" description="Helical" evidence="1">
    <location>
        <begin position="34"/>
        <end position="52"/>
    </location>
</feature>
<keyword evidence="1" id="KW-0472">Membrane</keyword>
<keyword evidence="3" id="KW-1185">Reference proteome</keyword>
<evidence type="ECO:0000313" key="3">
    <source>
        <dbReference type="Proteomes" id="UP001596022"/>
    </source>
</evidence>
<evidence type="ECO:0000256" key="1">
    <source>
        <dbReference type="SAM" id="Phobius"/>
    </source>
</evidence>
<gene>
    <name evidence="2" type="ORF">ACFO4N_15270</name>
</gene>
<dbReference type="Proteomes" id="UP001596022">
    <property type="component" value="Unassembled WGS sequence"/>
</dbReference>
<feature type="transmembrane region" description="Helical" evidence="1">
    <location>
        <begin position="243"/>
        <end position="261"/>
    </location>
</feature>
<evidence type="ECO:0000313" key="2">
    <source>
        <dbReference type="EMBL" id="MFC4620072.1"/>
    </source>
</evidence>
<feature type="transmembrane region" description="Helical" evidence="1">
    <location>
        <begin position="100"/>
        <end position="118"/>
    </location>
</feature>
<sequence>MEILWLNFFFVSLASFFARYFSRPLEGMLPYVKPNKLLIFFVTCSLVIVSGFRRNIGDTYFYMHTYVVNDFKWQNLDFKGEFGFYALQALLHRLSDDPQILVFTTALITNVIIVIVLYKYSRFIEVSLFVYITSGLFTVSMNGIRQSLAAAILFAATKWIIKGDWKKYFGVVLLAATIHHSALIFLPVYFMVRRKAWTKLTFLLLLAAVAIAFGFDTFSKLLFHALSDTSYGHYSEFTEGGASIIRVAVLSAPLIIAYLGRERLRELWPQSDVIVNLSLLGLIFMVVATKNWIFARFDIYFSLYSLILISWIVQLFAKRERRFVYYSLLVCYLIYFYYEQVVTLGIVYHSDYLSY</sequence>
<dbReference type="RefSeq" id="WP_376847162.1">
    <property type="nucleotide sequence ID" value="NZ_JBHSFW010000015.1"/>
</dbReference>
<feature type="transmembrane region" description="Helical" evidence="1">
    <location>
        <begin position="6"/>
        <end position="22"/>
    </location>
</feature>
<proteinExistence type="predicted"/>
<feature type="transmembrane region" description="Helical" evidence="1">
    <location>
        <begin position="130"/>
        <end position="156"/>
    </location>
</feature>